<proteinExistence type="predicted"/>
<reference evidence="2" key="2">
    <citation type="submission" date="2021-03" db="UniProtKB">
        <authorList>
            <consortium name="EnsemblPlants"/>
        </authorList>
    </citation>
    <scope>IDENTIFICATION</scope>
</reference>
<evidence type="ECO:0000313" key="3">
    <source>
        <dbReference type="Proteomes" id="UP000596661"/>
    </source>
</evidence>
<dbReference type="EnsemblPlants" id="novel_model_4881_5bd9a17a">
    <property type="protein sequence ID" value="cds.novel_model_4881_5bd9a17a"/>
    <property type="gene ID" value="novel_gene_2552_5bd9a17a"/>
</dbReference>
<keyword evidence="3" id="KW-1185">Reference proteome</keyword>
<protein>
    <submittedName>
        <fullName evidence="2">Uncharacterized protein</fullName>
    </submittedName>
</protein>
<evidence type="ECO:0000313" key="2">
    <source>
        <dbReference type="EnsemblPlants" id="cds.novel_model_4881_5bd9a17a"/>
    </source>
</evidence>
<feature type="region of interest" description="Disordered" evidence="1">
    <location>
        <begin position="42"/>
        <end position="69"/>
    </location>
</feature>
<sequence length="86" mass="9623">MGFGIIIEVELQRGRRRQSMADKARSLSAQLSSFSSKKVIIPASHRQRHKSHPYFKRSDAATSPESLSESEPLIHGLTMLLCLSND</sequence>
<dbReference type="Gramene" id="novel_model_4881_5bd9a17a">
    <property type="protein sequence ID" value="cds.novel_model_4881_5bd9a17a"/>
    <property type="gene ID" value="novel_gene_2552_5bd9a17a"/>
</dbReference>
<feature type="compositionally biased region" description="Basic residues" evidence="1">
    <location>
        <begin position="45"/>
        <end position="55"/>
    </location>
</feature>
<name>A0A803R461_CANSA</name>
<dbReference type="Proteomes" id="UP000596661">
    <property type="component" value="Chromosome 6"/>
</dbReference>
<dbReference type="EMBL" id="UZAU01000570">
    <property type="status" value="NOT_ANNOTATED_CDS"/>
    <property type="molecule type" value="Genomic_DNA"/>
</dbReference>
<dbReference type="AlphaFoldDB" id="A0A803R461"/>
<reference evidence="2" key="1">
    <citation type="submission" date="2018-11" db="EMBL/GenBank/DDBJ databases">
        <authorList>
            <person name="Grassa J C."/>
        </authorList>
    </citation>
    <scope>NUCLEOTIDE SEQUENCE [LARGE SCALE GENOMIC DNA]</scope>
</reference>
<accession>A0A803R461</accession>
<evidence type="ECO:0000256" key="1">
    <source>
        <dbReference type="SAM" id="MobiDB-lite"/>
    </source>
</evidence>
<organism evidence="2 3">
    <name type="scientific">Cannabis sativa</name>
    <name type="common">Hemp</name>
    <name type="synonym">Marijuana</name>
    <dbReference type="NCBI Taxonomy" id="3483"/>
    <lineage>
        <taxon>Eukaryota</taxon>
        <taxon>Viridiplantae</taxon>
        <taxon>Streptophyta</taxon>
        <taxon>Embryophyta</taxon>
        <taxon>Tracheophyta</taxon>
        <taxon>Spermatophyta</taxon>
        <taxon>Magnoliopsida</taxon>
        <taxon>eudicotyledons</taxon>
        <taxon>Gunneridae</taxon>
        <taxon>Pentapetalae</taxon>
        <taxon>rosids</taxon>
        <taxon>fabids</taxon>
        <taxon>Rosales</taxon>
        <taxon>Cannabaceae</taxon>
        <taxon>Cannabis</taxon>
    </lineage>
</organism>